<keyword evidence="3" id="KW-1185">Reference proteome</keyword>
<organism evidence="2 3">
    <name type="scientific">Phyllobacterium pellucidum</name>
    <dbReference type="NCBI Taxonomy" id="2740464"/>
    <lineage>
        <taxon>Bacteria</taxon>
        <taxon>Pseudomonadati</taxon>
        <taxon>Pseudomonadota</taxon>
        <taxon>Alphaproteobacteria</taxon>
        <taxon>Hyphomicrobiales</taxon>
        <taxon>Phyllobacteriaceae</taxon>
        <taxon>Phyllobacterium</taxon>
    </lineage>
</organism>
<accession>A0A849W121</accession>
<dbReference type="InterPro" id="IPR036388">
    <property type="entry name" value="WH-like_DNA-bd_sf"/>
</dbReference>
<evidence type="ECO:0000313" key="2">
    <source>
        <dbReference type="EMBL" id="NTS33790.1"/>
    </source>
</evidence>
<name>A0A849W121_9HYPH</name>
<dbReference type="Gene3D" id="3.30.420.40">
    <property type="match status" value="2"/>
</dbReference>
<dbReference type="AlphaFoldDB" id="A0A849W121"/>
<gene>
    <name evidence="2" type="ORF">HQ945_21255</name>
</gene>
<reference evidence="2 3" key="1">
    <citation type="submission" date="2020-05" db="EMBL/GenBank/DDBJ databases">
        <authorList>
            <person name="Kim M.K."/>
        </authorList>
    </citation>
    <scope>NUCLEOTIDE SEQUENCE [LARGE SCALE GENOMIC DNA]</scope>
    <source>
        <strain evidence="2 3">BT25</strain>
    </source>
</reference>
<comment type="caution">
    <text evidence="2">The sequence shown here is derived from an EMBL/GenBank/DDBJ whole genome shotgun (WGS) entry which is preliminary data.</text>
</comment>
<dbReference type="Gene3D" id="1.10.10.10">
    <property type="entry name" value="Winged helix-like DNA-binding domain superfamily/Winged helix DNA-binding domain"/>
    <property type="match status" value="1"/>
</dbReference>
<sequence length="392" mass="42365">MILTIDETRYEDAHQRDCARVAALLSDGESHSRPNVSEALQMTSTTTSRVVADLLERGLVIGEAGEKSGRGRPAIQIALNHSRLGATVVLMSSRSLLGVLVDLSGRVIGRCTADVPESADNDTMAARMRGLINSLLTDLPAGMSHVGTSVSVSGVVNVRDRKWLITSRWPHVRDLDLAAALAPVTPVVFVCRHLDAELTARTMQDGAQGRDSTLLLHWGWGVGLAYSVEGEPFMSASNPFGEIGHWRFNMLDQRQCGCGNHGCLETAAALWALLPQLRASWPELSEDEERVAGQLTSLDIAERPEIATAIHLMARSLGNVCRLLFPKRVIVTGPFVGNTALWKAFSDAFQAEGIMSGLALPVLVADRSSEEYAILGAVRPLLNLGLETFIRS</sequence>
<dbReference type="EMBL" id="JABUMX010000007">
    <property type="protein sequence ID" value="NTS33790.1"/>
    <property type="molecule type" value="Genomic_DNA"/>
</dbReference>
<dbReference type="SUPFAM" id="SSF53067">
    <property type="entry name" value="Actin-like ATPase domain"/>
    <property type="match status" value="1"/>
</dbReference>
<dbReference type="RefSeq" id="WP_113282272.1">
    <property type="nucleotide sequence ID" value="NZ_JABUMX010000007.1"/>
</dbReference>
<evidence type="ECO:0000313" key="3">
    <source>
        <dbReference type="Proteomes" id="UP000550508"/>
    </source>
</evidence>
<dbReference type="InterPro" id="IPR000600">
    <property type="entry name" value="ROK"/>
</dbReference>
<evidence type="ECO:0000256" key="1">
    <source>
        <dbReference type="ARBA" id="ARBA00006479"/>
    </source>
</evidence>
<protein>
    <submittedName>
        <fullName evidence="2">ROK family transcriptional regulator</fullName>
    </submittedName>
</protein>
<comment type="similarity">
    <text evidence="1">Belongs to the ROK (NagC/XylR) family.</text>
</comment>
<proteinExistence type="inferred from homology"/>
<dbReference type="InterPro" id="IPR036390">
    <property type="entry name" value="WH_DNA-bd_sf"/>
</dbReference>
<dbReference type="Proteomes" id="UP000550508">
    <property type="component" value="Unassembled WGS sequence"/>
</dbReference>
<dbReference type="InterPro" id="IPR043129">
    <property type="entry name" value="ATPase_NBD"/>
</dbReference>
<dbReference type="PANTHER" id="PTHR18964:SF149">
    <property type="entry name" value="BIFUNCTIONAL UDP-N-ACETYLGLUCOSAMINE 2-EPIMERASE_N-ACETYLMANNOSAMINE KINASE"/>
    <property type="match status" value="1"/>
</dbReference>
<dbReference type="SUPFAM" id="SSF46785">
    <property type="entry name" value="Winged helix' DNA-binding domain"/>
    <property type="match status" value="1"/>
</dbReference>
<dbReference type="Pfam" id="PF00480">
    <property type="entry name" value="ROK"/>
    <property type="match status" value="1"/>
</dbReference>
<dbReference type="PANTHER" id="PTHR18964">
    <property type="entry name" value="ROK (REPRESSOR, ORF, KINASE) FAMILY"/>
    <property type="match status" value="1"/>
</dbReference>